<feature type="domain" description="Ribbon-helix-helix protein RHH" evidence="2">
    <location>
        <begin position="1"/>
        <end position="46"/>
    </location>
</feature>
<accession>H1SGD6</accession>
<dbReference type="Gene3D" id="1.10.1220.10">
    <property type="entry name" value="Met repressor-like"/>
    <property type="match status" value="1"/>
</dbReference>
<dbReference type="Proteomes" id="UP000005808">
    <property type="component" value="Unassembled WGS sequence"/>
</dbReference>
<evidence type="ECO:0000256" key="1">
    <source>
        <dbReference type="SAM" id="MobiDB-lite"/>
    </source>
</evidence>
<organism evidence="3 4">
    <name type="scientific">Cupriavidus basilensis OR16</name>
    <dbReference type="NCBI Taxonomy" id="1127483"/>
    <lineage>
        <taxon>Bacteria</taxon>
        <taxon>Pseudomonadati</taxon>
        <taxon>Pseudomonadota</taxon>
        <taxon>Betaproteobacteria</taxon>
        <taxon>Burkholderiales</taxon>
        <taxon>Burkholderiaceae</taxon>
        <taxon>Cupriavidus</taxon>
    </lineage>
</organism>
<dbReference type="GO" id="GO:0006355">
    <property type="term" value="P:regulation of DNA-templated transcription"/>
    <property type="evidence" value="ECO:0007669"/>
    <property type="project" value="InterPro"/>
</dbReference>
<proteinExistence type="predicted"/>
<feature type="region of interest" description="Disordered" evidence="1">
    <location>
        <begin position="61"/>
        <end position="93"/>
    </location>
</feature>
<reference evidence="3 4" key="1">
    <citation type="journal article" date="2012" name="J. Bacteriol.">
        <title>De Novo Genome Project of Cupriavidus basilensis OR16.</title>
        <authorList>
            <person name="Cserhati M."/>
            <person name="Kriszt B."/>
            <person name="Szoboszlay S."/>
            <person name="Toth A."/>
            <person name="Szabo I."/>
            <person name="Tancsics A."/>
            <person name="Nagy I."/>
            <person name="Horvath B."/>
            <person name="Nagy I."/>
            <person name="Kukolya J."/>
        </authorList>
    </citation>
    <scope>NUCLEOTIDE SEQUENCE [LARGE SCALE GENOMIC DNA]</scope>
    <source>
        <strain evidence="3 4">OR16</strain>
    </source>
</reference>
<dbReference type="InterPro" id="IPR045559">
    <property type="entry name" value="RHH_9"/>
</dbReference>
<feature type="compositionally biased region" description="Low complexity" evidence="1">
    <location>
        <begin position="69"/>
        <end position="79"/>
    </location>
</feature>
<dbReference type="InterPro" id="IPR010985">
    <property type="entry name" value="Ribbon_hlx_hlx"/>
</dbReference>
<comment type="caution">
    <text evidence="3">The sequence shown here is derived from an EMBL/GenBank/DDBJ whole genome shotgun (WGS) entry which is preliminary data.</text>
</comment>
<gene>
    <name evidence="3" type="ORF">OR16_37265</name>
</gene>
<evidence type="ECO:0000313" key="3">
    <source>
        <dbReference type="EMBL" id="EHP38474.1"/>
    </source>
</evidence>
<dbReference type="EMBL" id="AHJE01000126">
    <property type="protein sequence ID" value="EHP38474.1"/>
    <property type="molecule type" value="Genomic_DNA"/>
</dbReference>
<evidence type="ECO:0000313" key="4">
    <source>
        <dbReference type="Proteomes" id="UP000005808"/>
    </source>
</evidence>
<feature type="compositionally biased region" description="Basic residues" evidence="1">
    <location>
        <begin position="84"/>
        <end position="93"/>
    </location>
</feature>
<dbReference type="AlphaFoldDB" id="H1SGD6"/>
<dbReference type="OrthoDB" id="9181780at2"/>
<dbReference type="CDD" id="cd21631">
    <property type="entry name" value="RHH_CopG_NikR-like"/>
    <property type="match status" value="1"/>
</dbReference>
<dbReference type="SUPFAM" id="SSF47598">
    <property type="entry name" value="Ribbon-helix-helix"/>
    <property type="match status" value="1"/>
</dbReference>
<name>H1SGD6_9BURK</name>
<dbReference type="Pfam" id="PF19839">
    <property type="entry name" value="RHH_9"/>
    <property type="match status" value="1"/>
</dbReference>
<dbReference type="InterPro" id="IPR013321">
    <property type="entry name" value="Arc_rbn_hlx_hlx"/>
</dbReference>
<protein>
    <recommendedName>
        <fullName evidence="2">Ribbon-helix-helix protein RHH domain-containing protein</fullName>
    </recommendedName>
</protein>
<sequence length="93" mass="10110">MEIKTARLTLLIDPNKKAAFERLCAQQDLTASQVVRQLIREYLAQHGVQYVPSGVNVGDAVLPDPGTPPQVQVKAAAQPDAPPAKRRAARRKA</sequence>
<evidence type="ECO:0000259" key="2">
    <source>
        <dbReference type="Pfam" id="PF19839"/>
    </source>
</evidence>
<dbReference type="PATRIC" id="fig|1127483.3.peg.7426"/>